<name>A0A2H0RNC8_9BACT</name>
<gene>
    <name evidence="1" type="ORF">COV06_01525</name>
</gene>
<reference evidence="1 2" key="1">
    <citation type="submission" date="2017-09" db="EMBL/GenBank/DDBJ databases">
        <title>Depth-based differentiation of microbial function through sediment-hosted aquifers and enrichment of novel symbionts in the deep terrestrial subsurface.</title>
        <authorList>
            <person name="Probst A.J."/>
            <person name="Ladd B."/>
            <person name="Jarett J.K."/>
            <person name="Geller-Mcgrath D.E."/>
            <person name="Sieber C.M."/>
            <person name="Emerson J.B."/>
            <person name="Anantharaman K."/>
            <person name="Thomas B.C."/>
            <person name="Malmstrom R."/>
            <person name="Stieglmeier M."/>
            <person name="Klingl A."/>
            <person name="Woyke T."/>
            <person name="Ryan C.M."/>
            <person name="Banfield J.F."/>
        </authorList>
    </citation>
    <scope>NUCLEOTIDE SEQUENCE [LARGE SCALE GENOMIC DNA]</scope>
    <source>
        <strain evidence="1">CG10_big_fil_rev_8_21_14_0_10_50_16</strain>
    </source>
</reference>
<organism evidence="1 2">
    <name type="scientific">Candidatus Uhrbacteria bacterium CG10_big_fil_rev_8_21_14_0_10_50_16</name>
    <dbReference type="NCBI Taxonomy" id="1975039"/>
    <lineage>
        <taxon>Bacteria</taxon>
        <taxon>Candidatus Uhriibacteriota</taxon>
    </lineage>
</organism>
<dbReference type="AlphaFoldDB" id="A0A2H0RNC8"/>
<evidence type="ECO:0000313" key="2">
    <source>
        <dbReference type="Proteomes" id="UP000230084"/>
    </source>
</evidence>
<sequence>MHDPFNDLLENHKVRGIVLKLVCEMQAFAQEHGYACRLERFNRGSYARGSIATLRIAEHEVSVEVSETATSPTAINIGLKWFTGQPGNHSVQWNFAHHDMDGRIVLAATYGDNAVQRVVDQAPETTGTALALLLDALHEAAQAEHAKQRSPTLH</sequence>
<evidence type="ECO:0000313" key="1">
    <source>
        <dbReference type="EMBL" id="PIR48059.1"/>
    </source>
</evidence>
<dbReference type="EMBL" id="PCYM01000001">
    <property type="protein sequence ID" value="PIR48059.1"/>
    <property type="molecule type" value="Genomic_DNA"/>
</dbReference>
<proteinExistence type="predicted"/>
<accession>A0A2H0RNC8</accession>
<dbReference type="Proteomes" id="UP000230084">
    <property type="component" value="Unassembled WGS sequence"/>
</dbReference>
<comment type="caution">
    <text evidence="1">The sequence shown here is derived from an EMBL/GenBank/DDBJ whole genome shotgun (WGS) entry which is preliminary data.</text>
</comment>
<protein>
    <submittedName>
        <fullName evidence="1">Uncharacterized protein</fullName>
    </submittedName>
</protein>